<sequence length="1235" mass="123944">MKRSAESQLTRENLDTEEDSASTSTATLPSLGPVKLPSLSASTFSFKPSATQGASPFALPTGGASKSASTGFSFGAPGASATSTTSGSGFSFKLPTPAAKDAESSANGTKTSGGLPPFNPSTSSSSSSLPPFGSLPSATAKESSKPTKSSAPTFSFGAPPSSKPSADATAKPSGAPASNPAAPSKPSSAPAGGKASTQTPAMTATAKSMSSIFSSMTSESPPRPTLPGFKGANGGITVSPEKGAAPASGKAKAGSFSFGGGVPKKPTPGEAAQSKPKSDKGKGKATTSTGTFGLGKSQPASSPIEEESDDSQGPYDPKSAFPNGPNSDSSSERSRLGQLPGGLDAGDFDPALDEDGQPTRKPYYDTEHQEAYEHDPELKYWFHLRGLNTSFLREVIRMQREDAFMDMSGIFKSYKEFRKGIIGEMVEYLRANGKGDGTESAGEESNSEDEDMYYDEAENEEVHMEGTEDDSAAAHADEPDIVEVDKEKTPPAGPQAPAAPPGGLYVFGGKPISSFAGVTVTGGGFMPTGAAAEYKPPPPARYTFRNKEAAPAPNSAPTGFTPTVAPSTGAKEPSKSGFAFGSAPLPAPTGPTLSFTPAADGSSGTSAPPKPAGFGFTPTFGSLSPTFGNLGTALTHAPAPPLLSGSGFSFKPPTSGGFSFSAPAASNTSASSDKESSSQPRSQPEVTPSKTSTFPGFGPITGGPSGSPFGTKASPGDNSASSSSSSGFGFRPSGESTSGSDGKQGESAFGPGTSGSTADITKTSAPFGSKSAFSWPPSNPEPAKPGGLFGAPPASASPPLFGSASSTSSQPGSIFGAKPPTNPAPAFGSGFTFGGAAPSTSAFGTSASTNTSAFGAGGTKSAFSFPPVSSGDPAKGYGSEGTGSGKSGDEKDELEGDEDQNTTPKANAKDLPPASEPGRVGIANPWAKATATTSIAPAPAPGGPFTFGMGSRPAAPEITPSKPSGFSFADPPPSTFKLPSAGSFSFADPPKAAGGPSAFANPFASPPKVGILPGFGGFGGMGAAGGPGSNSAPAPPPLFGGGTFSFGTPSTLAKGPFLSSGAGTTSKEATAGGSGGPASESTSTAGTSQESSTGAGASQDSDVAPETGLALGEDKFDQPGPGEEMEENLYNVRGKVLKFVENKWVDLGIGQIRLYKHKETGAKRVFARNSKSGRILLNFAPFSKMEPKVDDQNHKFMRMTGMDEGKLMKILVKLKEKSDAAELVGVLQKEVEALS</sequence>
<feature type="compositionally biased region" description="Low complexity" evidence="1">
    <location>
        <begin position="803"/>
        <end position="813"/>
    </location>
</feature>
<feature type="compositionally biased region" description="Low complexity" evidence="1">
    <location>
        <begin position="242"/>
        <end position="256"/>
    </location>
</feature>
<feature type="compositionally biased region" description="Low complexity" evidence="1">
    <location>
        <begin position="824"/>
        <end position="839"/>
    </location>
</feature>
<evidence type="ECO:0000313" key="4">
    <source>
        <dbReference type="Proteomes" id="UP000054097"/>
    </source>
</evidence>
<feature type="region of interest" description="Disordered" evidence="1">
    <location>
        <begin position="1"/>
        <end position="362"/>
    </location>
</feature>
<dbReference type="InterPro" id="IPR000156">
    <property type="entry name" value="Ran_bind_dom"/>
</dbReference>
<dbReference type="Proteomes" id="UP000054097">
    <property type="component" value="Unassembled WGS sequence"/>
</dbReference>
<dbReference type="PANTHER" id="PTHR38697:SF1">
    <property type="entry name" value="NUCLEAR PORE COMPLEX PROTEIN SIMILAR TO S. CEREVISIAE NUP2 (EUROFUNG)"/>
    <property type="match status" value="1"/>
</dbReference>
<gene>
    <name evidence="3" type="ORF">M408DRAFT_29824</name>
</gene>
<dbReference type="PROSITE" id="PS50196">
    <property type="entry name" value="RANBD1"/>
    <property type="match status" value="1"/>
</dbReference>
<feature type="domain" description="RanBD1" evidence="2">
    <location>
        <begin position="1122"/>
        <end position="1235"/>
    </location>
</feature>
<feature type="region of interest" description="Disordered" evidence="1">
    <location>
        <begin position="659"/>
        <end position="1105"/>
    </location>
</feature>
<name>A0A0C3AM83_SERVB</name>
<feature type="compositionally biased region" description="Low complexity" evidence="1">
    <location>
        <begin position="120"/>
        <end position="137"/>
    </location>
</feature>
<reference evidence="4" key="2">
    <citation type="submission" date="2015-01" db="EMBL/GenBank/DDBJ databases">
        <title>Evolutionary Origins and Diversification of the Mycorrhizal Mutualists.</title>
        <authorList>
            <consortium name="DOE Joint Genome Institute"/>
            <consortium name="Mycorrhizal Genomics Consortium"/>
            <person name="Kohler A."/>
            <person name="Kuo A."/>
            <person name="Nagy L.G."/>
            <person name="Floudas D."/>
            <person name="Copeland A."/>
            <person name="Barry K.W."/>
            <person name="Cichocki N."/>
            <person name="Veneault-Fourrey C."/>
            <person name="LaButti K."/>
            <person name="Lindquist E.A."/>
            <person name="Lipzen A."/>
            <person name="Lundell T."/>
            <person name="Morin E."/>
            <person name="Murat C."/>
            <person name="Riley R."/>
            <person name="Ohm R."/>
            <person name="Sun H."/>
            <person name="Tunlid A."/>
            <person name="Henrissat B."/>
            <person name="Grigoriev I.V."/>
            <person name="Hibbett D.S."/>
            <person name="Martin F."/>
        </authorList>
    </citation>
    <scope>NUCLEOTIDE SEQUENCE [LARGE SCALE GENOMIC DNA]</scope>
    <source>
        <strain evidence="4">MAFF 305830</strain>
    </source>
</reference>
<feature type="compositionally biased region" description="Low complexity" evidence="1">
    <location>
        <begin position="706"/>
        <end position="736"/>
    </location>
</feature>
<reference evidence="3 4" key="1">
    <citation type="submission" date="2014-04" db="EMBL/GenBank/DDBJ databases">
        <authorList>
            <consortium name="DOE Joint Genome Institute"/>
            <person name="Kuo A."/>
            <person name="Zuccaro A."/>
            <person name="Kohler A."/>
            <person name="Nagy L.G."/>
            <person name="Floudas D."/>
            <person name="Copeland A."/>
            <person name="Barry K.W."/>
            <person name="Cichocki N."/>
            <person name="Veneault-Fourrey C."/>
            <person name="LaButti K."/>
            <person name="Lindquist E.A."/>
            <person name="Lipzen A."/>
            <person name="Lundell T."/>
            <person name="Morin E."/>
            <person name="Murat C."/>
            <person name="Sun H."/>
            <person name="Tunlid A."/>
            <person name="Henrissat B."/>
            <person name="Grigoriev I.V."/>
            <person name="Hibbett D.S."/>
            <person name="Martin F."/>
            <person name="Nordberg H.P."/>
            <person name="Cantor M.N."/>
            <person name="Hua S.X."/>
        </authorList>
    </citation>
    <scope>NUCLEOTIDE SEQUENCE [LARGE SCALE GENOMIC DNA]</scope>
    <source>
        <strain evidence="3 4">MAFF 305830</strain>
    </source>
</reference>
<dbReference type="PANTHER" id="PTHR38697">
    <property type="entry name" value="NUCLEAR PORE COMPLEX PROTEIN SIMILAR TO S. CEREVISIAE NUP2 (EUROFUNG)"/>
    <property type="match status" value="1"/>
</dbReference>
<dbReference type="Gene3D" id="2.30.29.30">
    <property type="entry name" value="Pleckstrin-homology domain (PH domain)/Phosphotyrosine-binding domain (PTB)"/>
    <property type="match status" value="1"/>
</dbReference>
<dbReference type="HOGENOM" id="CLU_267276_0_0_1"/>
<dbReference type="STRING" id="933852.A0A0C3AM83"/>
<accession>A0A0C3AM83</accession>
<feature type="compositionally biased region" description="Polar residues" evidence="1">
    <location>
        <begin position="197"/>
        <end position="207"/>
    </location>
</feature>
<feature type="compositionally biased region" description="Low complexity" evidence="1">
    <location>
        <begin position="996"/>
        <end position="1007"/>
    </location>
</feature>
<feature type="compositionally biased region" description="Low complexity" evidence="1">
    <location>
        <begin position="208"/>
        <end position="220"/>
    </location>
</feature>
<dbReference type="InterPro" id="IPR011993">
    <property type="entry name" value="PH-like_dom_sf"/>
</dbReference>
<evidence type="ECO:0000256" key="1">
    <source>
        <dbReference type="SAM" id="MobiDB-lite"/>
    </source>
</evidence>
<dbReference type="SUPFAM" id="SSF50729">
    <property type="entry name" value="PH domain-like"/>
    <property type="match status" value="1"/>
</dbReference>
<feature type="compositionally biased region" description="Polar residues" evidence="1">
    <location>
        <begin position="39"/>
        <end position="54"/>
    </location>
</feature>
<feature type="compositionally biased region" description="Polar residues" evidence="1">
    <location>
        <begin position="555"/>
        <end position="566"/>
    </location>
</feature>
<dbReference type="Pfam" id="PF00638">
    <property type="entry name" value="Ran_BP1"/>
    <property type="match status" value="1"/>
</dbReference>
<feature type="compositionally biased region" description="Low complexity" evidence="1">
    <location>
        <begin position="170"/>
        <end position="196"/>
    </location>
</feature>
<feature type="compositionally biased region" description="Polar residues" evidence="1">
    <location>
        <begin position="1079"/>
        <end position="1101"/>
    </location>
</feature>
<feature type="compositionally biased region" description="Polar residues" evidence="1">
    <location>
        <begin position="840"/>
        <end position="853"/>
    </location>
</feature>
<feature type="compositionally biased region" description="Low complexity" evidence="1">
    <location>
        <begin position="659"/>
        <end position="671"/>
    </location>
</feature>
<dbReference type="AlphaFoldDB" id="A0A0C3AM83"/>
<evidence type="ECO:0000259" key="2">
    <source>
        <dbReference type="PROSITE" id="PS50196"/>
    </source>
</evidence>
<feature type="region of interest" description="Disordered" evidence="1">
    <location>
        <begin position="549"/>
        <end position="617"/>
    </location>
</feature>
<feature type="compositionally biased region" description="Polar residues" evidence="1">
    <location>
        <begin position="1"/>
        <end position="11"/>
    </location>
</feature>
<feature type="compositionally biased region" description="Acidic residues" evidence="1">
    <location>
        <begin position="346"/>
        <end position="356"/>
    </location>
</feature>
<feature type="region of interest" description="Disordered" evidence="1">
    <location>
        <begin position="432"/>
        <end position="452"/>
    </location>
</feature>
<feature type="compositionally biased region" description="Acidic residues" evidence="1">
    <location>
        <begin position="890"/>
        <end position="900"/>
    </location>
</feature>
<evidence type="ECO:0000313" key="3">
    <source>
        <dbReference type="EMBL" id="KIM21109.1"/>
    </source>
</evidence>
<feature type="compositionally biased region" description="Gly residues" evidence="1">
    <location>
        <begin position="1013"/>
        <end position="1028"/>
    </location>
</feature>
<dbReference type="SMART" id="SM00160">
    <property type="entry name" value="RanBD"/>
    <property type="match status" value="1"/>
</dbReference>
<organism evidence="3 4">
    <name type="scientific">Serendipita vermifera MAFF 305830</name>
    <dbReference type="NCBI Taxonomy" id="933852"/>
    <lineage>
        <taxon>Eukaryota</taxon>
        <taxon>Fungi</taxon>
        <taxon>Dikarya</taxon>
        <taxon>Basidiomycota</taxon>
        <taxon>Agaricomycotina</taxon>
        <taxon>Agaricomycetes</taxon>
        <taxon>Sebacinales</taxon>
        <taxon>Serendipitaceae</taxon>
        <taxon>Serendipita</taxon>
    </lineage>
</organism>
<protein>
    <recommendedName>
        <fullName evidence="2">RanBD1 domain-containing protein</fullName>
    </recommendedName>
</protein>
<feature type="compositionally biased region" description="Polar residues" evidence="1">
    <location>
        <begin position="677"/>
        <end position="690"/>
    </location>
</feature>
<dbReference type="InterPro" id="IPR053074">
    <property type="entry name" value="NPC_Nucleoporin"/>
</dbReference>
<dbReference type="OrthoDB" id="185618at2759"/>
<dbReference type="CDD" id="cd13170">
    <property type="entry name" value="RanBD_NUP50"/>
    <property type="match status" value="1"/>
</dbReference>
<dbReference type="EMBL" id="KN824393">
    <property type="protein sequence ID" value="KIM21109.1"/>
    <property type="molecule type" value="Genomic_DNA"/>
</dbReference>
<proteinExistence type="predicted"/>
<feature type="compositionally biased region" description="Low complexity" evidence="1">
    <location>
        <begin position="67"/>
        <end position="92"/>
    </location>
</feature>
<feature type="compositionally biased region" description="Low complexity" evidence="1">
    <location>
        <begin position="927"/>
        <end position="950"/>
    </location>
</feature>
<feature type="compositionally biased region" description="Acidic residues" evidence="1">
    <location>
        <begin position="441"/>
        <end position="452"/>
    </location>
</feature>
<keyword evidence="4" id="KW-1185">Reference proteome</keyword>
<feature type="compositionally biased region" description="Polar residues" evidence="1">
    <location>
        <begin position="754"/>
        <end position="766"/>
    </location>
</feature>